<dbReference type="EMBL" id="CAJQZP010000065">
    <property type="protein sequence ID" value="CAG4935838.1"/>
    <property type="molecule type" value="Genomic_DNA"/>
</dbReference>
<keyword evidence="3" id="KW-1185">Reference proteome</keyword>
<organism evidence="2 3">
    <name type="scientific">Parnassius apollo</name>
    <name type="common">Apollo butterfly</name>
    <name type="synonym">Papilio apollo</name>
    <dbReference type="NCBI Taxonomy" id="110799"/>
    <lineage>
        <taxon>Eukaryota</taxon>
        <taxon>Metazoa</taxon>
        <taxon>Ecdysozoa</taxon>
        <taxon>Arthropoda</taxon>
        <taxon>Hexapoda</taxon>
        <taxon>Insecta</taxon>
        <taxon>Pterygota</taxon>
        <taxon>Neoptera</taxon>
        <taxon>Endopterygota</taxon>
        <taxon>Lepidoptera</taxon>
        <taxon>Glossata</taxon>
        <taxon>Ditrysia</taxon>
        <taxon>Papilionoidea</taxon>
        <taxon>Papilionidae</taxon>
        <taxon>Parnassiinae</taxon>
        <taxon>Parnassini</taxon>
        <taxon>Parnassius</taxon>
        <taxon>Parnassius</taxon>
    </lineage>
</organism>
<evidence type="ECO:0000313" key="3">
    <source>
        <dbReference type="Proteomes" id="UP000691718"/>
    </source>
</evidence>
<protein>
    <submittedName>
        <fullName evidence="2">(apollo) hypothetical protein</fullName>
    </submittedName>
</protein>
<dbReference type="Proteomes" id="UP000691718">
    <property type="component" value="Unassembled WGS sequence"/>
</dbReference>
<dbReference type="AlphaFoldDB" id="A0A8S3W1R1"/>
<feature type="region of interest" description="Disordered" evidence="1">
    <location>
        <begin position="33"/>
        <end position="66"/>
    </location>
</feature>
<evidence type="ECO:0000313" key="2">
    <source>
        <dbReference type="EMBL" id="CAG4935838.1"/>
    </source>
</evidence>
<proteinExistence type="predicted"/>
<evidence type="ECO:0000256" key="1">
    <source>
        <dbReference type="SAM" id="MobiDB-lite"/>
    </source>
</evidence>
<reference evidence="2" key="1">
    <citation type="submission" date="2021-04" db="EMBL/GenBank/DDBJ databases">
        <authorList>
            <person name="Tunstrom K."/>
        </authorList>
    </citation>
    <scope>NUCLEOTIDE SEQUENCE</scope>
</reference>
<gene>
    <name evidence="2" type="ORF">PAPOLLO_LOCUS1062</name>
</gene>
<comment type="caution">
    <text evidence="2">The sequence shown here is derived from an EMBL/GenBank/DDBJ whole genome shotgun (WGS) entry which is preliminary data.</text>
</comment>
<feature type="compositionally biased region" description="Low complexity" evidence="1">
    <location>
        <begin position="40"/>
        <end position="62"/>
    </location>
</feature>
<sequence>MADHIDDEDALILDEEHQAFILQDMEAGVSEVIIEPTGATDSTPGPDKTPGPSSSPDSPLSGAVPDFKWKKNTYQPSLFSETDYDFGKVNILQQSESLKPIDVFEATTNIKALFKKLH</sequence>
<dbReference type="OrthoDB" id="8067741at2759"/>
<name>A0A8S3W1R1_PARAO</name>
<accession>A0A8S3W1R1</accession>